<protein>
    <recommendedName>
        <fullName evidence="6">Ig-like domain-containing protein</fullName>
    </recommendedName>
</protein>
<keyword evidence="2" id="KW-0812">Transmembrane</keyword>
<reference evidence="4" key="1">
    <citation type="submission" date="2021-02" db="EMBL/GenBank/DDBJ databases">
        <authorList>
            <person name="Nowell W R."/>
        </authorList>
    </citation>
    <scope>NUCLEOTIDE SEQUENCE</scope>
</reference>
<dbReference type="OrthoDB" id="10010359at2759"/>
<dbReference type="EMBL" id="CAJNOJ010000047">
    <property type="protein sequence ID" value="CAF0953307.1"/>
    <property type="molecule type" value="Genomic_DNA"/>
</dbReference>
<gene>
    <name evidence="4" type="ORF">EDS130_LOCUS12457</name>
</gene>
<feature type="region of interest" description="Disordered" evidence="1">
    <location>
        <begin position="613"/>
        <end position="722"/>
    </location>
</feature>
<name>A0A814DI40_ADIRI</name>
<evidence type="ECO:0000256" key="2">
    <source>
        <dbReference type="SAM" id="Phobius"/>
    </source>
</evidence>
<comment type="caution">
    <text evidence="4">The sequence shown here is derived from an EMBL/GenBank/DDBJ whole genome shotgun (WGS) entry which is preliminary data.</text>
</comment>
<dbReference type="AlphaFoldDB" id="A0A814DI40"/>
<feature type="signal peptide" evidence="3">
    <location>
        <begin position="1"/>
        <end position="27"/>
    </location>
</feature>
<feature type="chain" id="PRO_5032769609" description="Ig-like domain-containing protein" evidence="3">
    <location>
        <begin position="28"/>
        <end position="779"/>
    </location>
</feature>
<keyword evidence="2" id="KW-1133">Transmembrane helix</keyword>
<dbReference type="CDD" id="cd00096">
    <property type="entry name" value="Ig"/>
    <property type="match status" value="1"/>
</dbReference>
<keyword evidence="2" id="KW-0472">Membrane</keyword>
<sequence>MYNDLMSVNILTFLVVLSLSTINFSVGQQTTTIYVKRGGRAELCDNRTTSIYAYEYRSLDGKKNSILEPPKHQRYSNPYGTSVLRIDDVVDSDSGLYKCPQDDTEWQKLQIYVPVQHVHLTNLHTSSRIYNNDFCGVDNTNCLMMIEGEPLDIVCAADGSPRPALSITLNKNGTTPTIMALASNTPTPTMINDQFKPTVYEAHRIIGLTSADNGRNVTCHVDMKQMDPNLILSSTKQLYIEFRPVVVEKFKKIYCGINQTRTINCTVLRANPSYIRYSINGLSPSVVRRTYGDQNDLFYTFDITPTSIEHFHSFNVTANNSIGFDTCTYELIHGDIIVRCIPDAITNCSIDTSSNVTITINCVKSYAQGDNDGYACTLFKYNDKSSHKMFEEIARTKSCIFALENFHEPVEFRVAAFNRYGSLPVNTHGYVIRLNQPTIIKETPFFSRRYVVIMCSIFGAVLLLFFLCCLCGTCGHSRSKFSSKNDMYQKQKYSDSPVESETLRQTTDDTLIHLVSNGNEKRSQQNGTVYDVPSHLSNGKYSHPISSTPSSSAYHQQKHQEAGNINYIDRDSVTSSLNSIPTRTRTVNNKFYGNPIIDYPYGALSPTTMVVPTAKRNPEHDDDVDGGGGGDESPVYSTTTDIMSESGSFLVPSSSKRNGPPPPKPRYSTLSSLRSPIENLDKTPLPLPKPRSRSNSRTRLNNPSADNSSWLYDERPVSSSDSGIGQADVVFLPNGETIRTGLVRSRQDAVQKLYTTPSNVQQQERYQTITSPIVRGTEC</sequence>
<evidence type="ECO:0000313" key="5">
    <source>
        <dbReference type="Proteomes" id="UP000663852"/>
    </source>
</evidence>
<keyword evidence="3" id="KW-0732">Signal</keyword>
<dbReference type="Proteomes" id="UP000663852">
    <property type="component" value="Unassembled WGS sequence"/>
</dbReference>
<evidence type="ECO:0000256" key="3">
    <source>
        <dbReference type="SAM" id="SignalP"/>
    </source>
</evidence>
<feature type="compositionally biased region" description="Polar residues" evidence="1">
    <location>
        <begin position="635"/>
        <end position="657"/>
    </location>
</feature>
<proteinExistence type="predicted"/>
<feature type="compositionally biased region" description="Low complexity" evidence="1">
    <location>
        <begin position="542"/>
        <end position="552"/>
    </location>
</feature>
<evidence type="ECO:0008006" key="6">
    <source>
        <dbReference type="Google" id="ProtNLM"/>
    </source>
</evidence>
<feature type="region of interest" description="Disordered" evidence="1">
    <location>
        <begin position="540"/>
        <end position="559"/>
    </location>
</feature>
<dbReference type="InterPro" id="IPR036179">
    <property type="entry name" value="Ig-like_dom_sf"/>
</dbReference>
<feature type="transmembrane region" description="Helical" evidence="2">
    <location>
        <begin position="450"/>
        <end position="474"/>
    </location>
</feature>
<accession>A0A814DI40</accession>
<evidence type="ECO:0000313" key="4">
    <source>
        <dbReference type="EMBL" id="CAF0953307.1"/>
    </source>
</evidence>
<organism evidence="4 5">
    <name type="scientific">Adineta ricciae</name>
    <name type="common">Rotifer</name>
    <dbReference type="NCBI Taxonomy" id="249248"/>
    <lineage>
        <taxon>Eukaryota</taxon>
        <taxon>Metazoa</taxon>
        <taxon>Spiralia</taxon>
        <taxon>Gnathifera</taxon>
        <taxon>Rotifera</taxon>
        <taxon>Eurotatoria</taxon>
        <taxon>Bdelloidea</taxon>
        <taxon>Adinetida</taxon>
        <taxon>Adinetidae</taxon>
        <taxon>Adineta</taxon>
    </lineage>
</organism>
<evidence type="ECO:0000256" key="1">
    <source>
        <dbReference type="SAM" id="MobiDB-lite"/>
    </source>
</evidence>
<dbReference type="SUPFAM" id="SSF48726">
    <property type="entry name" value="Immunoglobulin"/>
    <property type="match status" value="2"/>
</dbReference>